<keyword evidence="2" id="KW-1185">Reference proteome</keyword>
<proteinExistence type="predicted"/>
<evidence type="ECO:0000313" key="2">
    <source>
        <dbReference type="Proteomes" id="UP001634394"/>
    </source>
</evidence>
<comment type="caution">
    <text evidence="1">The sequence shown here is derived from an EMBL/GenBank/DDBJ whole genome shotgun (WGS) entry which is preliminary data.</text>
</comment>
<dbReference type="EMBL" id="JBJQND010000010">
    <property type="protein sequence ID" value="KAL3864542.1"/>
    <property type="molecule type" value="Genomic_DNA"/>
</dbReference>
<feature type="non-terminal residue" evidence="1">
    <location>
        <position position="1"/>
    </location>
</feature>
<feature type="non-terminal residue" evidence="1">
    <location>
        <position position="82"/>
    </location>
</feature>
<accession>A0ABD3VSH6</accession>
<dbReference type="Proteomes" id="UP001634394">
    <property type="component" value="Unassembled WGS sequence"/>
</dbReference>
<evidence type="ECO:0000313" key="1">
    <source>
        <dbReference type="EMBL" id="KAL3864542.1"/>
    </source>
</evidence>
<organism evidence="1 2">
    <name type="scientific">Sinanodonta woodiana</name>
    <name type="common">Chinese pond mussel</name>
    <name type="synonym">Anodonta woodiana</name>
    <dbReference type="NCBI Taxonomy" id="1069815"/>
    <lineage>
        <taxon>Eukaryota</taxon>
        <taxon>Metazoa</taxon>
        <taxon>Spiralia</taxon>
        <taxon>Lophotrochozoa</taxon>
        <taxon>Mollusca</taxon>
        <taxon>Bivalvia</taxon>
        <taxon>Autobranchia</taxon>
        <taxon>Heteroconchia</taxon>
        <taxon>Palaeoheterodonta</taxon>
        <taxon>Unionida</taxon>
        <taxon>Unionoidea</taxon>
        <taxon>Unionidae</taxon>
        <taxon>Unioninae</taxon>
        <taxon>Sinanodonta</taxon>
    </lineage>
</organism>
<gene>
    <name evidence="1" type="ORF">ACJMK2_006216</name>
</gene>
<dbReference type="AlphaFoldDB" id="A0ABD3VSH6"/>
<name>A0ABD3VSH6_SINWO</name>
<reference evidence="1 2" key="1">
    <citation type="submission" date="2024-11" db="EMBL/GenBank/DDBJ databases">
        <title>Chromosome-level genome assembly of the freshwater bivalve Anodonta woodiana.</title>
        <authorList>
            <person name="Chen X."/>
        </authorList>
    </citation>
    <scope>NUCLEOTIDE SEQUENCE [LARGE SCALE GENOMIC DNA]</scope>
    <source>
        <strain evidence="1">MN2024</strain>
        <tissue evidence="1">Gills</tissue>
    </source>
</reference>
<sequence length="82" mass="9481">GEEDLKTMPEKEPNLTTPLEREFTPLTSRNVWIKKTLTTPSCTDEKERVKTEVKQEPFTPVLLDIHRSQSITIQENITRKTG</sequence>
<protein>
    <submittedName>
        <fullName evidence="1">Uncharacterized protein</fullName>
    </submittedName>
</protein>